<feature type="region of interest" description="Disordered" evidence="1">
    <location>
        <begin position="1"/>
        <end position="23"/>
    </location>
</feature>
<comment type="caution">
    <text evidence="3">The sequence shown here is derived from an EMBL/GenBank/DDBJ whole genome shotgun (WGS) entry which is preliminary data.</text>
</comment>
<protein>
    <recommendedName>
        <fullName evidence="5">DUF4126 domain-containing protein</fullName>
    </recommendedName>
</protein>
<dbReference type="EMBL" id="JBITYT010000011">
    <property type="protein sequence ID" value="MFI9122338.1"/>
    <property type="molecule type" value="Genomic_DNA"/>
</dbReference>
<name>A0ABW8CXL6_STRBI</name>
<evidence type="ECO:0000256" key="1">
    <source>
        <dbReference type="SAM" id="MobiDB-lite"/>
    </source>
</evidence>
<proteinExistence type="predicted"/>
<dbReference type="Proteomes" id="UP001614391">
    <property type="component" value="Unassembled WGS sequence"/>
</dbReference>
<evidence type="ECO:0008006" key="5">
    <source>
        <dbReference type="Google" id="ProtNLM"/>
    </source>
</evidence>
<keyword evidence="2" id="KW-0472">Membrane</keyword>
<gene>
    <name evidence="3" type="ORF">ACIGW0_23580</name>
</gene>
<dbReference type="RefSeq" id="WP_399618102.1">
    <property type="nucleotide sequence ID" value="NZ_JBITYT010000011.1"/>
</dbReference>
<accession>A0ABW8CXL6</accession>
<evidence type="ECO:0000256" key="2">
    <source>
        <dbReference type="SAM" id="Phobius"/>
    </source>
</evidence>
<reference evidence="3 4" key="1">
    <citation type="submission" date="2024-10" db="EMBL/GenBank/DDBJ databases">
        <title>The Natural Products Discovery Center: Release of the First 8490 Sequenced Strains for Exploring Actinobacteria Biosynthetic Diversity.</title>
        <authorList>
            <person name="Kalkreuter E."/>
            <person name="Kautsar S.A."/>
            <person name="Yang D."/>
            <person name="Bader C.D."/>
            <person name="Teijaro C.N."/>
            <person name="Fluegel L."/>
            <person name="Davis C.M."/>
            <person name="Simpson J.R."/>
            <person name="Lauterbach L."/>
            <person name="Steele A.D."/>
            <person name="Gui C."/>
            <person name="Meng S."/>
            <person name="Li G."/>
            <person name="Viehrig K."/>
            <person name="Ye F."/>
            <person name="Su P."/>
            <person name="Kiefer A.F."/>
            <person name="Nichols A."/>
            <person name="Cepeda A.J."/>
            <person name="Yan W."/>
            <person name="Fan B."/>
            <person name="Jiang Y."/>
            <person name="Adhikari A."/>
            <person name="Zheng C.-J."/>
            <person name="Schuster L."/>
            <person name="Cowan T.M."/>
            <person name="Smanski M.J."/>
            <person name="Chevrette M.G."/>
            <person name="De Carvalho L.P.S."/>
            <person name="Shen B."/>
        </authorList>
    </citation>
    <scope>NUCLEOTIDE SEQUENCE [LARGE SCALE GENOMIC DNA]</scope>
    <source>
        <strain evidence="3 4">NPDC053346</strain>
    </source>
</reference>
<keyword evidence="2" id="KW-0812">Transmembrane</keyword>
<keyword evidence="2" id="KW-1133">Transmembrane helix</keyword>
<evidence type="ECO:0000313" key="4">
    <source>
        <dbReference type="Proteomes" id="UP001614391"/>
    </source>
</evidence>
<organism evidence="3 4">
    <name type="scientific">Streptomyces bikiniensis</name>
    <dbReference type="NCBI Taxonomy" id="1896"/>
    <lineage>
        <taxon>Bacteria</taxon>
        <taxon>Bacillati</taxon>
        <taxon>Actinomycetota</taxon>
        <taxon>Actinomycetes</taxon>
        <taxon>Kitasatosporales</taxon>
        <taxon>Streptomycetaceae</taxon>
        <taxon>Streptomyces</taxon>
    </lineage>
</organism>
<sequence length="81" mass="8539">MCAVVGNRQGGFPRLEPGGVRSELTRENGTLDTATALDLIAQELLSELPSVLITVAVTALVVWAVRRYRKGGDGGDGGSWL</sequence>
<keyword evidence="4" id="KW-1185">Reference proteome</keyword>
<feature type="transmembrane region" description="Helical" evidence="2">
    <location>
        <begin position="48"/>
        <end position="65"/>
    </location>
</feature>
<evidence type="ECO:0000313" key="3">
    <source>
        <dbReference type="EMBL" id="MFI9122338.1"/>
    </source>
</evidence>